<evidence type="ECO:0000256" key="10">
    <source>
        <dbReference type="ARBA" id="ARBA00045588"/>
    </source>
</evidence>
<dbReference type="GO" id="GO:0012505">
    <property type="term" value="C:endomembrane system"/>
    <property type="evidence" value="ECO:0007669"/>
    <property type="project" value="UniProtKB-SubCell"/>
</dbReference>
<dbReference type="GO" id="GO:0009734">
    <property type="term" value="P:auxin-activated signaling pathway"/>
    <property type="evidence" value="ECO:0007669"/>
    <property type="project" value="UniProtKB-KW"/>
</dbReference>
<evidence type="ECO:0000256" key="6">
    <source>
        <dbReference type="ARBA" id="ARBA00022970"/>
    </source>
</evidence>
<keyword evidence="5" id="KW-0769">Symport</keyword>
<keyword evidence="6" id="KW-0029">Amino-acid transport</keyword>
<dbReference type="AlphaFoldDB" id="A0A7J7DHF8"/>
<evidence type="ECO:0000313" key="14">
    <source>
        <dbReference type="EMBL" id="KAF5745782.1"/>
    </source>
</evidence>
<dbReference type="Proteomes" id="UP000593562">
    <property type="component" value="Unassembled WGS sequence"/>
</dbReference>
<feature type="transmembrane region" description="Helical" evidence="12">
    <location>
        <begin position="222"/>
        <end position="246"/>
    </location>
</feature>
<protein>
    <recommendedName>
        <fullName evidence="13">Amino acid transporter transmembrane domain-containing protein</fullName>
    </recommendedName>
</protein>
<comment type="caution">
    <text evidence="14">The sequence shown here is derived from an EMBL/GenBank/DDBJ whole genome shotgun (WGS) entry which is preliminary data.</text>
</comment>
<feature type="transmembrane region" description="Helical" evidence="12">
    <location>
        <begin position="154"/>
        <end position="177"/>
    </location>
</feature>
<keyword evidence="7 12" id="KW-1133">Transmembrane helix</keyword>
<feature type="transmembrane region" description="Helical" evidence="12">
    <location>
        <begin position="75"/>
        <end position="97"/>
    </location>
</feature>
<dbReference type="GO" id="GO:0006865">
    <property type="term" value="P:amino acid transport"/>
    <property type="evidence" value="ECO:0007669"/>
    <property type="project" value="UniProtKB-KW"/>
</dbReference>
<evidence type="ECO:0000256" key="7">
    <source>
        <dbReference type="ARBA" id="ARBA00022989"/>
    </source>
</evidence>
<comment type="similarity">
    <text evidence="2">Belongs to the amino acid/polyamine transporter 2 family. Amino acid/auxin permease (AAAP) (TC 2.A.18.1) subfamily.</text>
</comment>
<dbReference type="PANTHER" id="PTHR48017">
    <property type="entry name" value="OS05G0424000 PROTEIN-RELATED"/>
    <property type="match status" value="1"/>
</dbReference>
<keyword evidence="8 12" id="KW-0472">Membrane</keyword>
<feature type="domain" description="Amino acid transporter transmembrane" evidence="13">
    <location>
        <begin position="72"/>
        <end position="293"/>
    </location>
</feature>
<evidence type="ECO:0000256" key="5">
    <source>
        <dbReference type="ARBA" id="ARBA00022847"/>
    </source>
</evidence>
<sequence>MGEVVIDEEHGFAEIPLHDDDHNNQCRPTKSPEDLESNIDPPNSSRINVNGFQIDQQKNPHEDWLPITESRNGNFYTCVFHLLSSGIGMQALFLPIAFATLGWAWGTITLSVAFVWQLYTIWLLVQLHESVPGIRYSRYLHLSIAAFGPKLGKLLSLFPVMYLSGGSCVMLIISGGGTMRLFYRLMCSGGTTCEDKSLTGAEWFLVFTCMAIVLAQRPNLNSVAGLSFVGAITALCYCTLIWALSIVKGRPSDVSYGPREEPDSDIEGFSNVLIAIGMIVLAFRGHNLVLEIQVGTIGYSCDWPTWAQFSYGP</sequence>
<comment type="function">
    <text evidence="10">Carrier protein involved in proton-driven auxin influx. Mediates the formation of auxin gradient from developing leaves (site of auxin biosynthesis) to tips by contributing to the loading of auxin in vascular tissues and facilitating acropetal (base to tip) auxin transport within inner tissues of the root apex, and basipetal (tip to base) auxin transport within outer tissues of the root apex. May be involved in lateral roots and nodules formation.</text>
</comment>
<reference evidence="14 15" key="1">
    <citation type="journal article" date="2020" name="Nat. Commun.">
        <title>Genome of Tripterygium wilfordii and identification of cytochrome P450 involved in triptolide biosynthesis.</title>
        <authorList>
            <person name="Tu L."/>
            <person name="Su P."/>
            <person name="Zhang Z."/>
            <person name="Gao L."/>
            <person name="Wang J."/>
            <person name="Hu T."/>
            <person name="Zhou J."/>
            <person name="Zhang Y."/>
            <person name="Zhao Y."/>
            <person name="Liu Y."/>
            <person name="Song Y."/>
            <person name="Tong Y."/>
            <person name="Lu Y."/>
            <person name="Yang J."/>
            <person name="Xu C."/>
            <person name="Jia M."/>
            <person name="Peters R.J."/>
            <person name="Huang L."/>
            <person name="Gao W."/>
        </authorList>
    </citation>
    <scope>NUCLEOTIDE SEQUENCE [LARGE SCALE GENOMIC DNA]</scope>
    <source>
        <strain evidence="15">cv. XIE 37</strain>
        <tissue evidence="14">Leaf</tissue>
    </source>
</reference>
<feature type="region of interest" description="Disordered" evidence="11">
    <location>
        <begin position="17"/>
        <end position="42"/>
    </location>
</feature>
<organism evidence="14 15">
    <name type="scientific">Tripterygium wilfordii</name>
    <name type="common">Thunder God vine</name>
    <dbReference type="NCBI Taxonomy" id="458696"/>
    <lineage>
        <taxon>Eukaryota</taxon>
        <taxon>Viridiplantae</taxon>
        <taxon>Streptophyta</taxon>
        <taxon>Embryophyta</taxon>
        <taxon>Tracheophyta</taxon>
        <taxon>Spermatophyta</taxon>
        <taxon>Magnoliopsida</taxon>
        <taxon>eudicotyledons</taxon>
        <taxon>Gunneridae</taxon>
        <taxon>Pentapetalae</taxon>
        <taxon>rosids</taxon>
        <taxon>fabids</taxon>
        <taxon>Celastrales</taxon>
        <taxon>Celastraceae</taxon>
        <taxon>Tripterygium</taxon>
    </lineage>
</organism>
<dbReference type="GO" id="GO:0015293">
    <property type="term" value="F:symporter activity"/>
    <property type="evidence" value="ECO:0007669"/>
    <property type="project" value="UniProtKB-KW"/>
</dbReference>
<evidence type="ECO:0000256" key="12">
    <source>
        <dbReference type="SAM" id="Phobius"/>
    </source>
</evidence>
<keyword evidence="4 12" id="KW-0812">Transmembrane</keyword>
<feature type="transmembrane region" description="Helical" evidence="12">
    <location>
        <begin position="103"/>
        <end position="125"/>
    </location>
</feature>
<dbReference type="InParanoid" id="A0A7J7DHF8"/>
<evidence type="ECO:0000259" key="13">
    <source>
        <dbReference type="Pfam" id="PF01490"/>
    </source>
</evidence>
<proteinExistence type="inferred from homology"/>
<dbReference type="Pfam" id="PF01490">
    <property type="entry name" value="Aa_trans"/>
    <property type="match status" value="1"/>
</dbReference>
<accession>A0A7J7DHF8</accession>
<feature type="transmembrane region" description="Helical" evidence="12">
    <location>
        <begin position="266"/>
        <end position="283"/>
    </location>
</feature>
<evidence type="ECO:0000313" key="15">
    <source>
        <dbReference type="Proteomes" id="UP000593562"/>
    </source>
</evidence>
<evidence type="ECO:0000256" key="2">
    <source>
        <dbReference type="ARBA" id="ARBA00005590"/>
    </source>
</evidence>
<evidence type="ECO:0000256" key="1">
    <source>
        <dbReference type="ARBA" id="ARBA00004127"/>
    </source>
</evidence>
<keyword evidence="3" id="KW-0813">Transport</keyword>
<name>A0A7J7DHF8_TRIWF</name>
<evidence type="ECO:0000256" key="3">
    <source>
        <dbReference type="ARBA" id="ARBA00022448"/>
    </source>
</evidence>
<evidence type="ECO:0000256" key="8">
    <source>
        <dbReference type="ARBA" id="ARBA00023136"/>
    </source>
</evidence>
<keyword evidence="15" id="KW-1185">Reference proteome</keyword>
<feature type="transmembrane region" description="Helical" evidence="12">
    <location>
        <begin position="197"/>
        <end position="215"/>
    </location>
</feature>
<evidence type="ECO:0000256" key="9">
    <source>
        <dbReference type="ARBA" id="ARBA00023294"/>
    </source>
</evidence>
<evidence type="ECO:0000256" key="11">
    <source>
        <dbReference type="SAM" id="MobiDB-lite"/>
    </source>
</evidence>
<keyword evidence="9" id="KW-0927">Auxin signaling pathway</keyword>
<comment type="subcellular location">
    <subcellularLocation>
        <location evidence="1">Endomembrane system</location>
        <topology evidence="1">Multi-pass membrane protein</topology>
    </subcellularLocation>
</comment>
<gene>
    <name evidence="14" type="ORF">HS088_TW07G01376</name>
</gene>
<evidence type="ECO:0000256" key="4">
    <source>
        <dbReference type="ARBA" id="ARBA00022692"/>
    </source>
</evidence>
<dbReference type="InterPro" id="IPR013057">
    <property type="entry name" value="AA_transpt_TM"/>
</dbReference>
<dbReference type="EMBL" id="JAAARO010000007">
    <property type="protein sequence ID" value="KAF5745782.1"/>
    <property type="molecule type" value="Genomic_DNA"/>
</dbReference>